<proteinExistence type="predicted"/>
<evidence type="ECO:0000313" key="2">
    <source>
        <dbReference type="EMBL" id="BCA93922.1"/>
    </source>
</evidence>
<dbReference type="InterPro" id="IPR021352">
    <property type="entry name" value="DUF2971"/>
</dbReference>
<keyword evidence="3" id="KW-1185">Reference proteome</keyword>
<dbReference type="Proteomes" id="UP000502894">
    <property type="component" value="Chromosome"/>
</dbReference>
<dbReference type="KEGG" id="lant:TUM19329_02830"/>
<dbReference type="AlphaFoldDB" id="A0A6F8T1N0"/>
<name>A0A6F8T1N0_9GAMM</name>
<gene>
    <name evidence="2" type="ORF">TUM19329_02830</name>
</gene>
<feature type="region of interest" description="Disordered" evidence="1">
    <location>
        <begin position="49"/>
        <end position="68"/>
    </location>
</feature>
<feature type="compositionally biased region" description="Basic and acidic residues" evidence="1">
    <location>
        <begin position="49"/>
        <end position="64"/>
    </location>
</feature>
<evidence type="ECO:0000313" key="3">
    <source>
        <dbReference type="Proteomes" id="UP000502894"/>
    </source>
</evidence>
<dbReference type="EMBL" id="AP022839">
    <property type="protein sequence ID" value="BCA93922.1"/>
    <property type="molecule type" value="Genomic_DNA"/>
</dbReference>
<dbReference type="Pfam" id="PF11185">
    <property type="entry name" value="DUF2971"/>
    <property type="match status" value="1"/>
</dbReference>
<protein>
    <recommendedName>
        <fullName evidence="4">DUF2971 domain-containing protein</fullName>
    </recommendedName>
</protein>
<sequence length="248" mass="28743">MIEPQACYLNAPSGEQLLYKVMTLENLFRSIASNYLYFNRVDSYKDFNGADHHDGEQPPNERKANKQTYWESKPSHTLDQDYDNVRQRTYACCFSVQNTDYIWRNYGQGGKKGKVCLVFNFEKLRNTLNETIQKSQIIQTHGPTLSNFLSINYGLVKYLSWNEVESSTERPNLIEYIYMKDNKYKNEQEMRVSLSALIPRTYVLNNGISLNFPISTHLSFDFRTALGDGTIKEILCSRGILFSSENLS</sequence>
<evidence type="ECO:0000256" key="1">
    <source>
        <dbReference type="SAM" id="MobiDB-lite"/>
    </source>
</evidence>
<reference evidence="2" key="1">
    <citation type="journal article" date="2020" name="Microbiol. Resour. Announc.">
        <title>Complete Genome Sequence of Novel Psychrotolerant Legionella Strain TUM19329, Isolated from Antarctic Lake Sediment.</title>
        <authorList>
            <person name="Shimada S."/>
            <person name="Nakai R."/>
            <person name="Aoki K."/>
            <person name="Shimoeda N."/>
            <person name="Ohno G."/>
            <person name="Miyazaki Y."/>
            <person name="Kudoh S."/>
            <person name="Imura S."/>
            <person name="Watanabe K."/>
            <person name="Ishii Y."/>
            <person name="Tateda K."/>
        </authorList>
    </citation>
    <scope>NUCLEOTIDE SEQUENCE [LARGE SCALE GENOMIC DNA]</scope>
    <source>
        <strain evidence="2">TUM19329</strain>
    </source>
</reference>
<organism evidence="2 3">
    <name type="scientific">Legionella antarctica</name>
    <dbReference type="NCBI Taxonomy" id="2708020"/>
    <lineage>
        <taxon>Bacteria</taxon>
        <taxon>Pseudomonadati</taxon>
        <taxon>Pseudomonadota</taxon>
        <taxon>Gammaproteobacteria</taxon>
        <taxon>Legionellales</taxon>
        <taxon>Legionellaceae</taxon>
        <taxon>Legionella</taxon>
    </lineage>
</organism>
<accession>A0A6F8T1N0</accession>
<evidence type="ECO:0008006" key="4">
    <source>
        <dbReference type="Google" id="ProtNLM"/>
    </source>
</evidence>
<dbReference type="RefSeq" id="WP_226905540.1">
    <property type="nucleotide sequence ID" value="NZ_AP022839.1"/>
</dbReference>